<accession>A0ACB8F9H0</accession>
<protein>
    <submittedName>
        <fullName evidence="1">Uncharacterized protein</fullName>
    </submittedName>
</protein>
<organism evidence="1 2">
    <name type="scientific">Sphaerodactylus townsendi</name>
    <dbReference type="NCBI Taxonomy" id="933632"/>
    <lineage>
        <taxon>Eukaryota</taxon>
        <taxon>Metazoa</taxon>
        <taxon>Chordata</taxon>
        <taxon>Craniata</taxon>
        <taxon>Vertebrata</taxon>
        <taxon>Euteleostomi</taxon>
        <taxon>Lepidosauria</taxon>
        <taxon>Squamata</taxon>
        <taxon>Bifurcata</taxon>
        <taxon>Gekkota</taxon>
        <taxon>Sphaerodactylidae</taxon>
        <taxon>Sphaerodactylus</taxon>
    </lineage>
</organism>
<dbReference type="Proteomes" id="UP000827872">
    <property type="component" value="Linkage Group LG08"/>
</dbReference>
<reference evidence="1" key="1">
    <citation type="submission" date="2021-08" db="EMBL/GenBank/DDBJ databases">
        <title>The first chromosome-level gecko genome reveals the dynamic sex chromosomes of Neotropical dwarf geckos (Sphaerodactylidae: Sphaerodactylus).</title>
        <authorList>
            <person name="Pinto B.J."/>
            <person name="Keating S.E."/>
            <person name="Gamble T."/>
        </authorList>
    </citation>
    <scope>NUCLEOTIDE SEQUENCE</scope>
    <source>
        <strain evidence="1">TG3544</strain>
    </source>
</reference>
<gene>
    <name evidence="1" type="ORF">K3G42_017505</name>
</gene>
<sequence length="364" mass="39977">MDWNLQFWQSEGKTFPQRFYHWIDILDPLLLLKPTKEIERSRALLLTSGPDITESLQNEEIKAAGKLSLASVNPVTGNIIPTIFRPPEGQLSGSQLAFLGWMDAKGHVGLGAELDINLSLSFPASYCSIGQGLTNLPLNQPAFSIILSHKGAKQAFCCQALFHACTGGFNLANGSLTEDTKEFPVKQMLLSTGAVLYCAFVGALPHYIMTRYKVQNPSMQLFLKKILPGPLTAILCAFNVLVIRGRESENGIEIMDSKGSIVGVSQNAGEKAVRETALSRALLFGTAVCIPDVVLDYVKRTNVLRRNLFVLGPLRAVMMISILGLMIPVSFSWIPQLGTIQRSLIEPQIISSTEETEFFYSRGI</sequence>
<evidence type="ECO:0000313" key="2">
    <source>
        <dbReference type="Proteomes" id="UP000827872"/>
    </source>
</evidence>
<proteinExistence type="predicted"/>
<keyword evidence="2" id="KW-1185">Reference proteome</keyword>
<evidence type="ECO:0000313" key="1">
    <source>
        <dbReference type="EMBL" id="KAH8001865.1"/>
    </source>
</evidence>
<name>A0ACB8F9H0_9SAUR</name>
<comment type="caution">
    <text evidence="1">The sequence shown here is derived from an EMBL/GenBank/DDBJ whole genome shotgun (WGS) entry which is preliminary data.</text>
</comment>
<dbReference type="EMBL" id="CM037621">
    <property type="protein sequence ID" value="KAH8001865.1"/>
    <property type="molecule type" value="Genomic_DNA"/>
</dbReference>